<feature type="domain" description="HMA" evidence="2">
    <location>
        <begin position="72"/>
        <end position="141"/>
    </location>
</feature>
<name>A0A8S2B8P1_ARAAE</name>
<dbReference type="Proteomes" id="UP000682877">
    <property type="component" value="Chromosome 8"/>
</dbReference>
<feature type="region of interest" description="Disordered" evidence="1">
    <location>
        <begin position="145"/>
        <end position="214"/>
    </location>
</feature>
<dbReference type="PROSITE" id="PS50846">
    <property type="entry name" value="HMA_2"/>
    <property type="match status" value="1"/>
</dbReference>
<organism evidence="3 4">
    <name type="scientific">Arabidopsis arenosa</name>
    <name type="common">Sand rock-cress</name>
    <name type="synonym">Cardaminopsis arenosa</name>
    <dbReference type="NCBI Taxonomy" id="38785"/>
    <lineage>
        <taxon>Eukaryota</taxon>
        <taxon>Viridiplantae</taxon>
        <taxon>Streptophyta</taxon>
        <taxon>Embryophyta</taxon>
        <taxon>Tracheophyta</taxon>
        <taxon>Spermatophyta</taxon>
        <taxon>Magnoliopsida</taxon>
        <taxon>eudicotyledons</taxon>
        <taxon>Gunneridae</taxon>
        <taxon>Pentapetalae</taxon>
        <taxon>rosids</taxon>
        <taxon>malvids</taxon>
        <taxon>Brassicales</taxon>
        <taxon>Brassicaceae</taxon>
        <taxon>Camelineae</taxon>
        <taxon>Arabidopsis</taxon>
    </lineage>
</organism>
<dbReference type="PANTHER" id="PTHR46371">
    <property type="entry name" value="OS04G0464100 PROTEIN"/>
    <property type="match status" value="1"/>
</dbReference>
<feature type="compositionally biased region" description="Basic and acidic residues" evidence="1">
    <location>
        <begin position="41"/>
        <end position="52"/>
    </location>
</feature>
<accession>A0A8S2B8P1</accession>
<dbReference type="InterPro" id="IPR006121">
    <property type="entry name" value="HMA_dom"/>
</dbReference>
<evidence type="ECO:0000313" key="4">
    <source>
        <dbReference type="Proteomes" id="UP000682877"/>
    </source>
</evidence>
<sequence length="249" mass="27124">MATPLHYRPRGMSIPATLSHSSSDLNLDDKQTPSPKTPRFTAEESKDNKQDRGPTLVLSEPPRTGQSLAKTKRRKRLLVTMTDDKTRAKAMTKAVQFKGVSAVEIKGDHRNQIEVTGVEVDMIPLIQKLRKKVAFAELVSVTKVEPPKKEDEKKGADGKGAGGKGGDQKGGDKKPPDDKKPPEPKPVPCYPWPQGYGVPSPFPQGYGVPSSFPQGDGVPSAFPYPCHPAHPCNDIGEPVYNHEPKCTIM</sequence>
<dbReference type="EMBL" id="LR999458">
    <property type="protein sequence ID" value="CAE6228090.1"/>
    <property type="molecule type" value="Genomic_DNA"/>
</dbReference>
<keyword evidence="4" id="KW-1185">Reference proteome</keyword>
<reference evidence="3" key="1">
    <citation type="submission" date="2021-01" db="EMBL/GenBank/DDBJ databases">
        <authorList>
            <person name="Bezrukov I."/>
        </authorList>
    </citation>
    <scope>NUCLEOTIDE SEQUENCE</scope>
</reference>
<protein>
    <recommendedName>
        <fullName evidence="2">HMA domain-containing protein</fullName>
    </recommendedName>
</protein>
<evidence type="ECO:0000259" key="2">
    <source>
        <dbReference type="PROSITE" id="PS50846"/>
    </source>
</evidence>
<proteinExistence type="predicted"/>
<feature type="compositionally biased region" description="Basic and acidic residues" evidence="1">
    <location>
        <begin position="145"/>
        <end position="157"/>
    </location>
</feature>
<dbReference type="GO" id="GO:0046872">
    <property type="term" value="F:metal ion binding"/>
    <property type="evidence" value="ECO:0007669"/>
    <property type="project" value="InterPro"/>
</dbReference>
<gene>
    <name evidence="3" type="ORF">AARE701A_LOCUS20916</name>
</gene>
<dbReference type="InterPro" id="IPR044296">
    <property type="entry name" value="HIPP46"/>
</dbReference>
<dbReference type="AlphaFoldDB" id="A0A8S2B8P1"/>
<feature type="region of interest" description="Disordered" evidence="1">
    <location>
        <begin position="1"/>
        <end position="74"/>
    </location>
</feature>
<dbReference type="Gene3D" id="3.30.70.100">
    <property type="match status" value="1"/>
</dbReference>
<evidence type="ECO:0000256" key="1">
    <source>
        <dbReference type="SAM" id="MobiDB-lite"/>
    </source>
</evidence>
<evidence type="ECO:0000313" key="3">
    <source>
        <dbReference type="EMBL" id="CAE6228090.1"/>
    </source>
</evidence>
<feature type="compositionally biased region" description="Basic and acidic residues" evidence="1">
    <location>
        <begin position="166"/>
        <end position="183"/>
    </location>
</feature>